<protein>
    <recommendedName>
        <fullName evidence="6">Carbamoyltransferase</fullName>
    </recommendedName>
</protein>
<evidence type="ECO:0000313" key="5">
    <source>
        <dbReference type="Proteomes" id="UP000014803"/>
    </source>
</evidence>
<dbReference type="Gene3D" id="3.30.420.40">
    <property type="match status" value="2"/>
</dbReference>
<dbReference type="HOGENOM" id="CLU_014411_2_0_7"/>
<feature type="domain" description="Carbamoyltransferase" evidence="2">
    <location>
        <begin position="27"/>
        <end position="89"/>
    </location>
</feature>
<dbReference type="GO" id="GO:0003824">
    <property type="term" value="F:catalytic activity"/>
    <property type="evidence" value="ECO:0007669"/>
    <property type="project" value="InterPro"/>
</dbReference>
<evidence type="ECO:0000259" key="2">
    <source>
        <dbReference type="Pfam" id="PF02543"/>
    </source>
</evidence>
<dbReference type="STRING" id="1254432.SCE1572_14435"/>
<dbReference type="OrthoDB" id="5480766at2"/>
<dbReference type="InterPro" id="IPR051338">
    <property type="entry name" value="NodU/CmcH_Carbamoyltrnsfr"/>
</dbReference>
<dbReference type="InterPro" id="IPR003696">
    <property type="entry name" value="Carbtransf_dom"/>
</dbReference>
<feature type="domain" description="Carbamoyltransferase" evidence="2">
    <location>
        <begin position="126"/>
        <end position="339"/>
    </location>
</feature>
<accession>S4XR02</accession>
<dbReference type="PANTHER" id="PTHR34847">
    <property type="entry name" value="NODULATION PROTEIN U"/>
    <property type="match status" value="1"/>
</dbReference>
<dbReference type="KEGG" id="scu:SCE1572_14435"/>
<name>S4XR02_SORCE</name>
<dbReference type="InterPro" id="IPR038152">
    <property type="entry name" value="Carbam_trans_C_sf"/>
</dbReference>
<feature type="domain" description="Carbamoyltransferase C-terminal" evidence="3">
    <location>
        <begin position="390"/>
        <end position="561"/>
    </location>
</feature>
<dbReference type="AlphaFoldDB" id="S4XR02"/>
<dbReference type="InterPro" id="IPR031730">
    <property type="entry name" value="Carbam_trans_C"/>
</dbReference>
<dbReference type="PANTHER" id="PTHR34847:SF1">
    <property type="entry name" value="NODULATION PROTEIN U"/>
    <property type="match status" value="1"/>
</dbReference>
<dbReference type="Gene3D" id="3.90.870.20">
    <property type="entry name" value="Carbamoyltransferase, C-terminal domain"/>
    <property type="match status" value="1"/>
</dbReference>
<dbReference type="EMBL" id="CP003969">
    <property type="protein sequence ID" value="AGP35622.1"/>
    <property type="molecule type" value="Genomic_DNA"/>
</dbReference>
<reference evidence="4 5" key="1">
    <citation type="journal article" date="2013" name="Sci. Rep.">
        <title>Extraordinary expansion of a Sorangium cellulosum genome from an alkaline milieu.</title>
        <authorList>
            <person name="Han K."/>
            <person name="Li Z.F."/>
            <person name="Peng R."/>
            <person name="Zhu L.P."/>
            <person name="Zhou T."/>
            <person name="Wang L.G."/>
            <person name="Li S.G."/>
            <person name="Zhang X.B."/>
            <person name="Hu W."/>
            <person name="Wu Z.H."/>
            <person name="Qin N."/>
            <person name="Li Y.Z."/>
        </authorList>
    </citation>
    <scope>NUCLEOTIDE SEQUENCE [LARGE SCALE GENOMIC DNA]</scope>
    <source>
        <strain evidence="4 5">So0157-2</strain>
    </source>
</reference>
<comment type="similarity">
    <text evidence="1">Belongs to the NodU/CmcH family.</text>
</comment>
<evidence type="ECO:0000256" key="1">
    <source>
        <dbReference type="ARBA" id="ARBA00006129"/>
    </source>
</evidence>
<dbReference type="Pfam" id="PF02543">
    <property type="entry name" value="Carbam_trans_N"/>
    <property type="match status" value="2"/>
</dbReference>
<organism evidence="4 5">
    <name type="scientific">Sorangium cellulosum So0157-2</name>
    <dbReference type="NCBI Taxonomy" id="1254432"/>
    <lineage>
        <taxon>Bacteria</taxon>
        <taxon>Pseudomonadati</taxon>
        <taxon>Myxococcota</taxon>
        <taxon>Polyangia</taxon>
        <taxon>Polyangiales</taxon>
        <taxon>Polyangiaceae</taxon>
        <taxon>Sorangium</taxon>
    </lineage>
</organism>
<dbReference type="InterPro" id="IPR043129">
    <property type="entry name" value="ATPase_NBD"/>
</dbReference>
<dbReference type="Proteomes" id="UP000014803">
    <property type="component" value="Chromosome"/>
</dbReference>
<sequence length="661" mass="71270">MEERMLTLGLAGGLDPVYDCRYDAPQYFTYDAAAVLVEDGQVVAAVEEERLNRVRRTNKFPFDALRACLRQRGVALQDVDRIAYYSSEETANFLVGRLRAAFPELAGVPDARGLLQAAIQREMKCAIDPERIVFVPHRLTHAVSAAAMSGFERSLVYVIDNEGGVFTGTRARGSRSCLTELAAFSPQKSLGELCHRTIRALGYSPFEEAEAMELAPHGDPAVHRAAMREVYRLLPDGDYDLAFQRLAAVVSKAPGRLRGEPVEQAHKDVIAALEEAISEIVLHVLRHHRTASGVRQLCLAGGGAQICAVNSRVLASGLFDEVFVQPAAHDAGCALGAALYAADAPPRRAPLDHVAWGTDLGTADAALPALRRWGAFVTAERSAAPAREAAALIEGGAALGWANGRSEMGLVALGRRVIVADPRDERRRAALNAMKRRAPHRPISVAMLAEDAAECLMLPCPAEQLSWKSFALRVRRERQAALAAALHEGGTVRARVVLEAADPRLFALLGAFKERSGVGALLVTSLDDGAEPPAETVDDVVALLLTSGLEAAFVDDVLVRKKSASVEDRLGMAVSLPRSTQLVRTRGWHDGARPGDAWELRTSYDRGIRRKISRSAYDVLAKADGSRPVAALQGGAGAEVAGELWALWTERLIRLAPAERA</sequence>
<evidence type="ECO:0000259" key="3">
    <source>
        <dbReference type="Pfam" id="PF16861"/>
    </source>
</evidence>
<gene>
    <name evidence="4" type="ORF">SCE1572_14435</name>
</gene>
<proteinExistence type="inferred from homology"/>
<dbReference type="eggNOG" id="COG2192">
    <property type="taxonomic scope" value="Bacteria"/>
</dbReference>
<dbReference type="PATRIC" id="fig|1254432.3.peg.3247"/>
<evidence type="ECO:0000313" key="4">
    <source>
        <dbReference type="EMBL" id="AGP35622.1"/>
    </source>
</evidence>
<dbReference type="Pfam" id="PF16861">
    <property type="entry name" value="Carbam_trans_C"/>
    <property type="match status" value="1"/>
</dbReference>
<evidence type="ECO:0008006" key="6">
    <source>
        <dbReference type="Google" id="ProtNLM"/>
    </source>
</evidence>
<dbReference type="SUPFAM" id="SSF53067">
    <property type="entry name" value="Actin-like ATPase domain"/>
    <property type="match status" value="1"/>
</dbReference>